<dbReference type="PANTHER" id="PTHR43791">
    <property type="entry name" value="PERMEASE-RELATED"/>
    <property type="match status" value="1"/>
</dbReference>
<evidence type="ECO:0000256" key="3">
    <source>
        <dbReference type="ARBA" id="ARBA00022692"/>
    </source>
</evidence>
<feature type="domain" description="Major facilitator superfamily (MFS) profile" evidence="7">
    <location>
        <begin position="19"/>
        <end position="430"/>
    </location>
</feature>
<dbReference type="AlphaFoldDB" id="A0A517XMB3"/>
<dbReference type="EMBL" id="CP036273">
    <property type="protein sequence ID" value="QDU18616.1"/>
    <property type="molecule type" value="Genomic_DNA"/>
</dbReference>
<feature type="transmembrane region" description="Helical" evidence="6">
    <location>
        <begin position="178"/>
        <end position="198"/>
    </location>
</feature>
<feature type="transmembrane region" description="Helical" evidence="6">
    <location>
        <begin position="53"/>
        <end position="73"/>
    </location>
</feature>
<keyword evidence="5 6" id="KW-0472">Membrane</keyword>
<reference evidence="8 9" key="1">
    <citation type="submission" date="2019-02" db="EMBL/GenBank/DDBJ databases">
        <title>Deep-cultivation of Planctomycetes and their phenomic and genomic characterization uncovers novel biology.</title>
        <authorList>
            <person name="Wiegand S."/>
            <person name="Jogler M."/>
            <person name="Boedeker C."/>
            <person name="Pinto D."/>
            <person name="Vollmers J."/>
            <person name="Rivas-Marin E."/>
            <person name="Kohn T."/>
            <person name="Peeters S.H."/>
            <person name="Heuer A."/>
            <person name="Rast P."/>
            <person name="Oberbeckmann S."/>
            <person name="Bunk B."/>
            <person name="Jeske O."/>
            <person name="Meyerdierks A."/>
            <person name="Storesund J.E."/>
            <person name="Kallscheuer N."/>
            <person name="Luecker S."/>
            <person name="Lage O.M."/>
            <person name="Pohl T."/>
            <person name="Merkel B.J."/>
            <person name="Hornburger P."/>
            <person name="Mueller R.-W."/>
            <person name="Bruemmer F."/>
            <person name="Labrenz M."/>
            <person name="Spormann A.M."/>
            <person name="Op den Camp H."/>
            <person name="Overmann J."/>
            <person name="Amann R."/>
            <person name="Jetten M.S.M."/>
            <person name="Mascher T."/>
            <person name="Medema M.H."/>
            <person name="Devos D.P."/>
            <person name="Kaster A.-K."/>
            <person name="Ovreas L."/>
            <person name="Rohde M."/>
            <person name="Galperin M.Y."/>
            <person name="Jogler C."/>
        </authorList>
    </citation>
    <scope>NUCLEOTIDE SEQUENCE [LARGE SCALE GENOMIC DNA]</scope>
    <source>
        <strain evidence="8 9">ETA_A1</strain>
    </source>
</reference>
<dbReference type="OrthoDB" id="244640at2"/>
<evidence type="ECO:0000313" key="8">
    <source>
        <dbReference type="EMBL" id="QDU18616.1"/>
    </source>
</evidence>
<feature type="transmembrane region" description="Helical" evidence="6">
    <location>
        <begin position="285"/>
        <end position="306"/>
    </location>
</feature>
<dbReference type="Pfam" id="PF07690">
    <property type="entry name" value="MFS_1"/>
    <property type="match status" value="1"/>
</dbReference>
<dbReference type="FunFam" id="1.20.1250.20:FF:000018">
    <property type="entry name" value="MFS transporter permease"/>
    <property type="match status" value="1"/>
</dbReference>
<gene>
    <name evidence="8" type="primary">ttuB</name>
    <name evidence="8" type="ORF">ETAA1_05090</name>
</gene>
<dbReference type="InterPro" id="IPR011701">
    <property type="entry name" value="MFS"/>
</dbReference>
<keyword evidence="9" id="KW-1185">Reference proteome</keyword>
<dbReference type="PANTHER" id="PTHR43791:SF36">
    <property type="entry name" value="TRANSPORTER, PUTATIVE (AFU_ORTHOLOGUE AFUA_6G08340)-RELATED"/>
    <property type="match status" value="1"/>
</dbReference>
<dbReference type="CDD" id="cd17319">
    <property type="entry name" value="MFS_ExuT_GudP_like"/>
    <property type="match status" value="1"/>
</dbReference>
<accession>A0A517XMB3</accession>
<feature type="transmembrane region" description="Helical" evidence="6">
    <location>
        <begin position="406"/>
        <end position="425"/>
    </location>
</feature>
<dbReference type="PROSITE" id="PS50850">
    <property type="entry name" value="MFS"/>
    <property type="match status" value="1"/>
</dbReference>
<feature type="transmembrane region" description="Helical" evidence="6">
    <location>
        <begin position="338"/>
        <end position="356"/>
    </location>
</feature>
<evidence type="ECO:0000259" key="7">
    <source>
        <dbReference type="PROSITE" id="PS50850"/>
    </source>
</evidence>
<dbReference type="InterPro" id="IPR036259">
    <property type="entry name" value="MFS_trans_sf"/>
</dbReference>
<keyword evidence="3 6" id="KW-0812">Transmembrane</keyword>
<evidence type="ECO:0000256" key="6">
    <source>
        <dbReference type="SAM" id="Phobius"/>
    </source>
</evidence>
<dbReference type="GO" id="GO:0005886">
    <property type="term" value="C:plasma membrane"/>
    <property type="evidence" value="ECO:0007669"/>
    <property type="project" value="TreeGrafter"/>
</dbReference>
<dbReference type="SUPFAM" id="SSF103473">
    <property type="entry name" value="MFS general substrate transporter"/>
    <property type="match status" value="1"/>
</dbReference>
<evidence type="ECO:0000256" key="4">
    <source>
        <dbReference type="ARBA" id="ARBA00022989"/>
    </source>
</evidence>
<keyword evidence="4 6" id="KW-1133">Transmembrane helix</keyword>
<evidence type="ECO:0000313" key="9">
    <source>
        <dbReference type="Proteomes" id="UP000319576"/>
    </source>
</evidence>
<evidence type="ECO:0000256" key="1">
    <source>
        <dbReference type="ARBA" id="ARBA00004141"/>
    </source>
</evidence>
<evidence type="ECO:0000256" key="2">
    <source>
        <dbReference type="ARBA" id="ARBA00022448"/>
    </source>
</evidence>
<dbReference type="InterPro" id="IPR020846">
    <property type="entry name" value="MFS_dom"/>
</dbReference>
<proteinExistence type="predicted"/>
<feature type="transmembrane region" description="Helical" evidence="6">
    <location>
        <begin position="143"/>
        <end position="166"/>
    </location>
</feature>
<keyword evidence="2" id="KW-0813">Transport</keyword>
<dbReference type="GO" id="GO:0022857">
    <property type="term" value="F:transmembrane transporter activity"/>
    <property type="evidence" value="ECO:0007669"/>
    <property type="project" value="InterPro"/>
</dbReference>
<name>A0A517XMB3_9BACT</name>
<protein>
    <submittedName>
        <fullName evidence="8">Tartrate transporter</fullName>
    </submittedName>
</protein>
<dbReference type="RefSeq" id="WP_145234019.1">
    <property type="nucleotide sequence ID" value="NZ_CP036273.1"/>
</dbReference>
<feature type="transmembrane region" description="Helical" evidence="6">
    <location>
        <begin position="368"/>
        <end position="394"/>
    </location>
</feature>
<organism evidence="8 9">
    <name type="scientific">Urbifossiella limnaea</name>
    <dbReference type="NCBI Taxonomy" id="2528023"/>
    <lineage>
        <taxon>Bacteria</taxon>
        <taxon>Pseudomonadati</taxon>
        <taxon>Planctomycetota</taxon>
        <taxon>Planctomycetia</taxon>
        <taxon>Gemmatales</taxon>
        <taxon>Gemmataceae</taxon>
        <taxon>Urbifossiella</taxon>
    </lineage>
</organism>
<evidence type="ECO:0000256" key="5">
    <source>
        <dbReference type="ARBA" id="ARBA00023136"/>
    </source>
</evidence>
<feature type="transmembrane region" description="Helical" evidence="6">
    <location>
        <begin position="110"/>
        <end position="131"/>
    </location>
</feature>
<dbReference type="Gene3D" id="1.20.1250.20">
    <property type="entry name" value="MFS general substrate transporter like domains"/>
    <property type="match status" value="2"/>
</dbReference>
<dbReference type="Proteomes" id="UP000319576">
    <property type="component" value="Chromosome"/>
</dbReference>
<feature type="transmembrane region" description="Helical" evidence="6">
    <location>
        <begin position="15"/>
        <end position="33"/>
    </location>
</feature>
<feature type="transmembrane region" description="Helical" evidence="6">
    <location>
        <begin position="243"/>
        <end position="265"/>
    </location>
</feature>
<sequence length="439" mass="47629">MPDDADLPRRVTRKVALRTLPLLFALYVVAYLDRANVGFAKLRMSDALGFDEAVFGLGVGLFFVGYLVLEIPGALLVERWSARKWFARILVTWGFCSMGMAYVTTPTEFYVLRFLLGLAEAGFFPGVIVYFTHWFPRAERARALTGMLVGIPISLALGAVVSRWLLDQGWLGYAGWQWVFLAEGAPAVLLGIAVPFLLTDRPRQAKWLTAEERDWLEATLAAEREATPAANAMRVRDALKLRTVWLLALGIFCTNLGGYAFVFWLPTAVKGLLAGLGQDAADTTVLGWTCVVYLCGIAGVVTSGFVSDLTGNRKWPTTIGQLGTGLFLALSTVPDQSWSAVFAWLCCAGFFAHFWYTPFWVLPTLSLTASAAAVAIGFINMWANLAGFAGSWAVGELRVAGLGDRGCLLILACTFAAGAAFVAAVPVQRPDPPGSADEW</sequence>
<feature type="transmembrane region" description="Helical" evidence="6">
    <location>
        <begin position="85"/>
        <end position="104"/>
    </location>
</feature>
<dbReference type="KEGG" id="uli:ETAA1_05090"/>
<comment type="subcellular location">
    <subcellularLocation>
        <location evidence="1">Membrane</location>
        <topology evidence="1">Multi-pass membrane protein</topology>
    </subcellularLocation>
</comment>